<dbReference type="Proteomes" id="UP001501845">
    <property type="component" value="Unassembled WGS sequence"/>
</dbReference>
<gene>
    <name evidence="1" type="ORF">GCM10022285_16920</name>
</gene>
<dbReference type="EMBL" id="BAABBU010000006">
    <property type="protein sequence ID" value="GAA4129381.1"/>
    <property type="molecule type" value="Genomic_DNA"/>
</dbReference>
<accession>A0ABP7Y1L4</accession>
<organism evidence="1 2">
    <name type="scientific">Streptomyces tunisiensis</name>
    <dbReference type="NCBI Taxonomy" id="948699"/>
    <lineage>
        <taxon>Bacteria</taxon>
        <taxon>Bacillati</taxon>
        <taxon>Actinomycetota</taxon>
        <taxon>Actinomycetes</taxon>
        <taxon>Kitasatosporales</taxon>
        <taxon>Streptomycetaceae</taxon>
        <taxon>Streptomyces</taxon>
    </lineage>
</organism>
<sequence length="53" mass="5345">MEIALSPPSDERTAVLRTTKGTLAGPDYVVLITAAGAASPLPRPGAARREAAG</sequence>
<proteinExistence type="predicted"/>
<name>A0ABP7Y1L4_9ACTN</name>
<evidence type="ECO:0000313" key="1">
    <source>
        <dbReference type="EMBL" id="GAA4129381.1"/>
    </source>
</evidence>
<reference evidence="2" key="1">
    <citation type="journal article" date="2019" name="Int. J. Syst. Evol. Microbiol.">
        <title>The Global Catalogue of Microorganisms (GCM) 10K type strain sequencing project: providing services to taxonomists for standard genome sequencing and annotation.</title>
        <authorList>
            <consortium name="The Broad Institute Genomics Platform"/>
            <consortium name="The Broad Institute Genome Sequencing Center for Infectious Disease"/>
            <person name="Wu L."/>
            <person name="Ma J."/>
        </authorList>
    </citation>
    <scope>NUCLEOTIDE SEQUENCE [LARGE SCALE GENOMIC DNA]</scope>
    <source>
        <strain evidence="2">JCM 17589</strain>
    </source>
</reference>
<keyword evidence="2" id="KW-1185">Reference proteome</keyword>
<protein>
    <submittedName>
        <fullName evidence="1">Uncharacterized protein</fullName>
    </submittedName>
</protein>
<evidence type="ECO:0000313" key="2">
    <source>
        <dbReference type="Proteomes" id="UP001501845"/>
    </source>
</evidence>
<comment type="caution">
    <text evidence="1">The sequence shown here is derived from an EMBL/GenBank/DDBJ whole genome shotgun (WGS) entry which is preliminary data.</text>
</comment>